<organism evidence="2 3">
    <name type="scientific">Streptosporangium amethystogenes subsp. fukuiense</name>
    <dbReference type="NCBI Taxonomy" id="698418"/>
    <lineage>
        <taxon>Bacteria</taxon>
        <taxon>Bacillati</taxon>
        <taxon>Actinomycetota</taxon>
        <taxon>Actinomycetes</taxon>
        <taxon>Streptosporangiales</taxon>
        <taxon>Streptosporangiaceae</taxon>
        <taxon>Streptosporangium</taxon>
    </lineage>
</organism>
<dbReference type="InterPro" id="IPR035992">
    <property type="entry name" value="Ricin_B-like_lectins"/>
</dbReference>
<dbReference type="InterPro" id="IPR000772">
    <property type="entry name" value="Ricin_B_lectin"/>
</dbReference>
<gene>
    <name evidence="2" type="ORF">ACFQVD_16210</name>
</gene>
<evidence type="ECO:0000313" key="2">
    <source>
        <dbReference type="EMBL" id="MFC7601637.1"/>
    </source>
</evidence>
<feature type="domain" description="Ricin B lectin" evidence="1">
    <location>
        <begin position="42"/>
        <end position="180"/>
    </location>
</feature>
<dbReference type="Proteomes" id="UP001596514">
    <property type="component" value="Unassembled WGS sequence"/>
</dbReference>
<dbReference type="EMBL" id="JBHTEE010000001">
    <property type="protein sequence ID" value="MFC7601637.1"/>
    <property type="molecule type" value="Genomic_DNA"/>
</dbReference>
<dbReference type="Pfam" id="PF00652">
    <property type="entry name" value="Ricin_B_lectin"/>
    <property type="match status" value="1"/>
</dbReference>
<evidence type="ECO:0000259" key="1">
    <source>
        <dbReference type="SMART" id="SM00458"/>
    </source>
</evidence>
<protein>
    <submittedName>
        <fullName evidence="2">RICIN domain-containing protein</fullName>
    </submittedName>
</protein>
<dbReference type="SUPFAM" id="SSF50370">
    <property type="entry name" value="Ricin B-like lectins"/>
    <property type="match status" value="1"/>
</dbReference>
<sequence>MGLVGAGQVLALAATLFVVPVAGTPAAEVVATGAPEWGGGRFTAGLVARHSGKCLDVQGGGMDDGANIQQWTCNDKGNQEWSLTATGGGYYTLKATHSGKCMDVLGDSLSIGAGIQQWTCLIGARNQEWGLSQRDDGYFVLVARHSGKCLQVMDSDIRDGARVRQWTCVRGRKNQEWRLA</sequence>
<accession>A0ABW2T0Z1</accession>
<keyword evidence="3" id="KW-1185">Reference proteome</keyword>
<dbReference type="SMART" id="SM00458">
    <property type="entry name" value="RICIN"/>
    <property type="match status" value="1"/>
</dbReference>
<evidence type="ECO:0000313" key="3">
    <source>
        <dbReference type="Proteomes" id="UP001596514"/>
    </source>
</evidence>
<reference evidence="3" key="1">
    <citation type="journal article" date="2019" name="Int. J. Syst. Evol. Microbiol.">
        <title>The Global Catalogue of Microorganisms (GCM) 10K type strain sequencing project: providing services to taxonomists for standard genome sequencing and annotation.</title>
        <authorList>
            <consortium name="The Broad Institute Genomics Platform"/>
            <consortium name="The Broad Institute Genome Sequencing Center for Infectious Disease"/>
            <person name="Wu L."/>
            <person name="Ma J."/>
        </authorList>
    </citation>
    <scope>NUCLEOTIDE SEQUENCE [LARGE SCALE GENOMIC DNA]</scope>
    <source>
        <strain evidence="3">JCM 10083</strain>
    </source>
</reference>
<dbReference type="PROSITE" id="PS50231">
    <property type="entry name" value="RICIN_B_LECTIN"/>
    <property type="match status" value="1"/>
</dbReference>
<dbReference type="Gene3D" id="2.80.10.50">
    <property type="match status" value="1"/>
</dbReference>
<proteinExistence type="predicted"/>
<dbReference type="RefSeq" id="WP_343968842.1">
    <property type="nucleotide sequence ID" value="NZ_BAAAGK010000067.1"/>
</dbReference>
<dbReference type="CDD" id="cd23458">
    <property type="entry name" value="beta-trefoil_Ricin_AgaB34-like"/>
    <property type="match status" value="1"/>
</dbReference>
<comment type="caution">
    <text evidence="2">The sequence shown here is derived from an EMBL/GenBank/DDBJ whole genome shotgun (WGS) entry which is preliminary data.</text>
</comment>
<name>A0ABW2T0Z1_9ACTN</name>